<name>A0AAD2FQF1_9STRA</name>
<dbReference type="InterPro" id="IPR050567">
    <property type="entry name" value="Mitochondrial_Carrier"/>
</dbReference>
<feature type="repeat" description="Solcar" evidence="9">
    <location>
        <begin position="192"/>
        <end position="277"/>
    </location>
</feature>
<evidence type="ECO:0000256" key="6">
    <source>
        <dbReference type="ARBA" id="ARBA00022989"/>
    </source>
</evidence>
<dbReference type="GO" id="GO:0031966">
    <property type="term" value="C:mitochondrial membrane"/>
    <property type="evidence" value="ECO:0007669"/>
    <property type="project" value="UniProtKB-SubCell"/>
</dbReference>
<keyword evidence="13" id="KW-1185">Reference proteome</keyword>
<feature type="repeat" description="Solcar" evidence="9">
    <location>
        <begin position="97"/>
        <end position="184"/>
    </location>
</feature>
<dbReference type="SUPFAM" id="SSF103506">
    <property type="entry name" value="Mitochondrial carrier"/>
    <property type="match status" value="1"/>
</dbReference>
<dbReference type="GO" id="GO:0022857">
    <property type="term" value="F:transmembrane transporter activity"/>
    <property type="evidence" value="ECO:0007669"/>
    <property type="project" value="TreeGrafter"/>
</dbReference>
<evidence type="ECO:0000256" key="1">
    <source>
        <dbReference type="ARBA" id="ARBA00004225"/>
    </source>
</evidence>
<protein>
    <recommendedName>
        <fullName evidence="14">Mitochondrial carrier protein</fullName>
    </recommendedName>
</protein>
<keyword evidence="5" id="KW-0677">Repeat</keyword>
<keyword evidence="6 11" id="KW-1133">Transmembrane helix</keyword>
<evidence type="ECO:0000256" key="2">
    <source>
        <dbReference type="ARBA" id="ARBA00006375"/>
    </source>
</evidence>
<proteinExistence type="inferred from homology"/>
<accession>A0AAD2FQF1</accession>
<dbReference type="EMBL" id="CAKOGP040001758">
    <property type="protein sequence ID" value="CAJ1949358.1"/>
    <property type="molecule type" value="Genomic_DNA"/>
</dbReference>
<sequence>MKSQNGLHLREEALAGLSAGIIGTVIGFPFDLVKTRMQTGSTSQTSIFKVGRNVVRKEGMLALYKGLWPPLISISILTTITFPQYAFWRQLYGAKPGWDYRNSLAGISCGPIGGIFSTVENLVKTQMQLDNITKKQYTSSYHCVKTLIQEHGVGVIYTGHTINTLWQVIFLANYFFVYEGVREELSKSSFGNLQMAVPIAGGCAGASAWGLSFPVDSVRAGVQRQSLPPKDGFQKVFSTLMKERGIMALYSGARVSIYRAFLVSSIRFSVYEGALWLFGVGRNSQIHGD</sequence>
<feature type="transmembrane region" description="Helical" evidence="11">
    <location>
        <begin position="12"/>
        <end position="30"/>
    </location>
</feature>
<evidence type="ECO:0000256" key="10">
    <source>
        <dbReference type="RuleBase" id="RU000488"/>
    </source>
</evidence>
<gene>
    <name evidence="12" type="ORF">CYCCA115_LOCUS12054</name>
</gene>
<dbReference type="PANTHER" id="PTHR45624:SF10">
    <property type="entry name" value="SLC (SOLUTE CARRIER) HOMOLOG"/>
    <property type="match status" value="1"/>
</dbReference>
<keyword evidence="7" id="KW-0496">Mitochondrion</keyword>
<evidence type="ECO:0008006" key="14">
    <source>
        <dbReference type="Google" id="ProtNLM"/>
    </source>
</evidence>
<keyword evidence="4 9" id="KW-0812">Transmembrane</keyword>
<comment type="similarity">
    <text evidence="2 10">Belongs to the mitochondrial carrier (TC 2.A.29) family.</text>
</comment>
<organism evidence="12 13">
    <name type="scientific">Cylindrotheca closterium</name>
    <dbReference type="NCBI Taxonomy" id="2856"/>
    <lineage>
        <taxon>Eukaryota</taxon>
        <taxon>Sar</taxon>
        <taxon>Stramenopiles</taxon>
        <taxon>Ochrophyta</taxon>
        <taxon>Bacillariophyta</taxon>
        <taxon>Bacillariophyceae</taxon>
        <taxon>Bacillariophycidae</taxon>
        <taxon>Bacillariales</taxon>
        <taxon>Bacillariaceae</taxon>
        <taxon>Cylindrotheca</taxon>
    </lineage>
</organism>
<comment type="subcellular location">
    <subcellularLocation>
        <location evidence="1">Mitochondrion membrane</location>
        <topology evidence="1">Multi-pass membrane protein</topology>
    </subcellularLocation>
</comment>
<feature type="repeat" description="Solcar" evidence="9">
    <location>
        <begin position="7"/>
        <end position="91"/>
    </location>
</feature>
<dbReference type="Pfam" id="PF00153">
    <property type="entry name" value="Mito_carr"/>
    <property type="match status" value="3"/>
</dbReference>
<dbReference type="PROSITE" id="PS50920">
    <property type="entry name" value="SOLCAR"/>
    <property type="match status" value="3"/>
</dbReference>
<reference evidence="12" key="1">
    <citation type="submission" date="2023-08" db="EMBL/GenBank/DDBJ databases">
        <authorList>
            <person name="Audoor S."/>
            <person name="Bilcke G."/>
        </authorList>
    </citation>
    <scope>NUCLEOTIDE SEQUENCE</scope>
</reference>
<evidence type="ECO:0000256" key="9">
    <source>
        <dbReference type="PROSITE-ProRule" id="PRU00282"/>
    </source>
</evidence>
<evidence type="ECO:0000313" key="13">
    <source>
        <dbReference type="Proteomes" id="UP001295423"/>
    </source>
</evidence>
<evidence type="ECO:0000256" key="3">
    <source>
        <dbReference type="ARBA" id="ARBA00022448"/>
    </source>
</evidence>
<dbReference type="AlphaFoldDB" id="A0AAD2FQF1"/>
<dbReference type="InterPro" id="IPR023395">
    <property type="entry name" value="MCP_dom_sf"/>
</dbReference>
<evidence type="ECO:0000256" key="4">
    <source>
        <dbReference type="ARBA" id="ARBA00022692"/>
    </source>
</evidence>
<dbReference type="Gene3D" id="1.50.40.10">
    <property type="entry name" value="Mitochondrial carrier domain"/>
    <property type="match status" value="1"/>
</dbReference>
<evidence type="ECO:0000256" key="5">
    <source>
        <dbReference type="ARBA" id="ARBA00022737"/>
    </source>
</evidence>
<keyword evidence="3 10" id="KW-0813">Transport</keyword>
<evidence type="ECO:0000256" key="11">
    <source>
        <dbReference type="SAM" id="Phobius"/>
    </source>
</evidence>
<keyword evidence="8 9" id="KW-0472">Membrane</keyword>
<dbReference type="PANTHER" id="PTHR45624">
    <property type="entry name" value="MITOCHONDRIAL BASIC AMINO ACIDS TRANSPORTER-RELATED"/>
    <property type="match status" value="1"/>
</dbReference>
<dbReference type="InterPro" id="IPR018108">
    <property type="entry name" value="MCP_transmembrane"/>
</dbReference>
<feature type="transmembrane region" description="Helical" evidence="11">
    <location>
        <begin position="67"/>
        <end position="88"/>
    </location>
</feature>
<dbReference type="Proteomes" id="UP001295423">
    <property type="component" value="Unassembled WGS sequence"/>
</dbReference>
<comment type="caution">
    <text evidence="12">The sequence shown here is derived from an EMBL/GenBank/DDBJ whole genome shotgun (WGS) entry which is preliminary data.</text>
</comment>
<evidence type="ECO:0000256" key="8">
    <source>
        <dbReference type="ARBA" id="ARBA00023136"/>
    </source>
</evidence>
<evidence type="ECO:0000256" key="7">
    <source>
        <dbReference type="ARBA" id="ARBA00023128"/>
    </source>
</evidence>
<evidence type="ECO:0000313" key="12">
    <source>
        <dbReference type="EMBL" id="CAJ1949358.1"/>
    </source>
</evidence>